<sequence length="386" mass="41028">MKASLARAARQVDLVVVEGVMGLFDGTDLPSVDGTPAQPSLGSTAQVAQLTGLPVVLVMDCAHLSQSAAAVALGYRSLDPDVHVVGIILNHLKSAAHEAFVREAMAAIGVEVLGVIPHGGLPTRDSRHLGLLTAEEAPTSTREWITALGSAIRTHLELERIISLAERIDIDVADTGEAATVAGHPIIAYSKGPAASFIYPENLELLREAGGDTVGFDPRYDSIPAEAGLIWLHGGYPENYREEIASNQPLLDTLRKSVAMQRPLVAECGGHLLLGDRLEDSQMAGILPFNSTISPRLTLGYRNARSTTSTSLLLSDRRTIPAHEFHYATSTPQGDGIDLQTARARWRAGYASCSLLSSYLHWHLGADPGLAFALVSAASSTGYSCE</sequence>
<proteinExistence type="predicted"/>
<keyword evidence="4" id="KW-1185">Reference proteome</keyword>
<dbReference type="STRING" id="1121877.FEAC_00110"/>
<dbReference type="InterPro" id="IPR027417">
    <property type="entry name" value="P-loop_NTPase"/>
</dbReference>
<comment type="caution">
    <text evidence="3">The sequence shown here is derived from an EMBL/GenBank/DDBJ whole genome shotgun (WGS) entry which is preliminary data.</text>
</comment>
<dbReference type="InterPro" id="IPR029062">
    <property type="entry name" value="Class_I_gatase-like"/>
</dbReference>
<organism evidence="3 4">
    <name type="scientific">Ferrimicrobium acidiphilum DSM 19497</name>
    <dbReference type="NCBI Taxonomy" id="1121877"/>
    <lineage>
        <taxon>Bacteria</taxon>
        <taxon>Bacillati</taxon>
        <taxon>Actinomycetota</taxon>
        <taxon>Acidimicrobiia</taxon>
        <taxon>Acidimicrobiales</taxon>
        <taxon>Acidimicrobiaceae</taxon>
        <taxon>Ferrimicrobium</taxon>
    </lineage>
</organism>
<dbReference type="EMBL" id="JXUW01000001">
    <property type="protein sequence ID" value="KJE78022.1"/>
    <property type="molecule type" value="Genomic_DNA"/>
</dbReference>
<keyword evidence="1" id="KW-0315">Glutamine amidotransferase</keyword>
<evidence type="ECO:0000256" key="1">
    <source>
        <dbReference type="ARBA" id="ARBA00022962"/>
    </source>
</evidence>
<evidence type="ECO:0000313" key="3">
    <source>
        <dbReference type="EMBL" id="KJE78022.1"/>
    </source>
</evidence>
<name>A0A0D8FYX3_9ACTN</name>
<dbReference type="PANTHER" id="PTHR43873:SF1">
    <property type="entry name" value="COBYRINATE A,C-DIAMIDE SYNTHASE"/>
    <property type="match status" value="1"/>
</dbReference>
<dbReference type="SUPFAM" id="SSF52317">
    <property type="entry name" value="Class I glutamine amidotransferase-like"/>
    <property type="match status" value="1"/>
</dbReference>
<dbReference type="InterPro" id="IPR011698">
    <property type="entry name" value="GATase_3"/>
</dbReference>
<evidence type="ECO:0000313" key="4">
    <source>
        <dbReference type="Proteomes" id="UP000032336"/>
    </source>
</evidence>
<protein>
    <submittedName>
        <fullName evidence="3">Cobyrinic acid A,C-diamide synthase</fullName>
    </submittedName>
</protein>
<reference evidence="3 4" key="1">
    <citation type="submission" date="2015-01" db="EMBL/GenBank/DDBJ databases">
        <title>Draft genome of the acidophilic iron oxidizer Ferrimicrobium acidiphilum strain T23.</title>
        <authorList>
            <person name="Poehlein A."/>
            <person name="Eisen S."/>
            <person name="Schloemann M."/>
            <person name="Johnson B.D."/>
            <person name="Daniel R."/>
            <person name="Muehling M."/>
        </authorList>
    </citation>
    <scope>NUCLEOTIDE SEQUENCE [LARGE SCALE GENOMIC DNA]</scope>
    <source>
        <strain evidence="3 4">T23</strain>
    </source>
</reference>
<dbReference type="SUPFAM" id="SSF52540">
    <property type="entry name" value="P-loop containing nucleoside triphosphate hydrolases"/>
    <property type="match status" value="1"/>
</dbReference>
<dbReference type="PATRIC" id="fig|1121877.4.peg.12"/>
<dbReference type="Proteomes" id="UP000032336">
    <property type="component" value="Unassembled WGS sequence"/>
</dbReference>
<dbReference type="PANTHER" id="PTHR43873">
    <property type="entry name" value="COBYRINATE A,C-DIAMIDE SYNTHASE"/>
    <property type="match status" value="1"/>
</dbReference>
<dbReference type="Pfam" id="PF07685">
    <property type="entry name" value="GATase_3"/>
    <property type="match status" value="1"/>
</dbReference>
<dbReference type="PROSITE" id="PS51274">
    <property type="entry name" value="GATASE_COBBQ"/>
    <property type="match status" value="1"/>
</dbReference>
<feature type="domain" description="CobB/CobQ-like glutamine amidotransferase" evidence="2">
    <location>
        <begin position="187"/>
        <end position="367"/>
    </location>
</feature>
<dbReference type="GO" id="GO:0042242">
    <property type="term" value="F:cobyrinic acid a,c-diamide synthase activity"/>
    <property type="evidence" value="ECO:0007669"/>
    <property type="project" value="InterPro"/>
</dbReference>
<dbReference type="InterPro" id="IPR004484">
    <property type="entry name" value="CbiA/CobB_synth"/>
</dbReference>
<evidence type="ECO:0000259" key="2">
    <source>
        <dbReference type="Pfam" id="PF07685"/>
    </source>
</evidence>
<gene>
    <name evidence="3" type="primary">cobB1</name>
    <name evidence="3" type="ORF">FEAC_00110</name>
</gene>
<dbReference type="NCBIfam" id="NF002204">
    <property type="entry name" value="PRK01077.1"/>
    <property type="match status" value="1"/>
</dbReference>
<accession>A0A0D8FYX3</accession>
<dbReference type="AlphaFoldDB" id="A0A0D8FYX3"/>
<dbReference type="Gene3D" id="3.40.50.300">
    <property type="entry name" value="P-loop containing nucleotide triphosphate hydrolases"/>
    <property type="match status" value="1"/>
</dbReference>
<dbReference type="eggNOG" id="COG1797">
    <property type="taxonomic scope" value="Bacteria"/>
</dbReference>